<gene>
    <name evidence="2" type="ORF">BT96DRAFT_990867</name>
</gene>
<feature type="compositionally biased region" description="Polar residues" evidence="1">
    <location>
        <begin position="187"/>
        <end position="203"/>
    </location>
</feature>
<feature type="compositionally biased region" description="Basic residues" evidence="1">
    <location>
        <begin position="394"/>
        <end position="403"/>
    </location>
</feature>
<dbReference type="AlphaFoldDB" id="A0A6A4I087"/>
<feature type="region of interest" description="Disordered" evidence="1">
    <location>
        <begin position="377"/>
        <end position="459"/>
    </location>
</feature>
<dbReference type="Proteomes" id="UP000799118">
    <property type="component" value="Unassembled WGS sequence"/>
</dbReference>
<dbReference type="EMBL" id="ML769431">
    <property type="protein sequence ID" value="KAE9402848.1"/>
    <property type="molecule type" value="Genomic_DNA"/>
</dbReference>
<organism evidence="2 3">
    <name type="scientific">Gymnopus androsaceus JB14</name>
    <dbReference type="NCBI Taxonomy" id="1447944"/>
    <lineage>
        <taxon>Eukaryota</taxon>
        <taxon>Fungi</taxon>
        <taxon>Dikarya</taxon>
        <taxon>Basidiomycota</taxon>
        <taxon>Agaricomycotina</taxon>
        <taxon>Agaricomycetes</taxon>
        <taxon>Agaricomycetidae</taxon>
        <taxon>Agaricales</taxon>
        <taxon>Marasmiineae</taxon>
        <taxon>Omphalotaceae</taxon>
        <taxon>Gymnopus</taxon>
    </lineage>
</organism>
<sequence length="459" mass="50294">MNRSTNKSENHYDSTRIRDDVRNVVNNSNTHAPEHTWQSDSSRATTRSVPSEPSSVGTSNPAQSVEFYQQLEKVSRACADAQENSMNIARSCATAQENSLNVTREFFKLMEFFVNSLGQGGDVRTPPNSDADTASHSGTMSPLMLRPREGVEEPSTHGGGASVADIKSETKDHSVPERQHESGVPPVTTTSHRIPSGGFHSTSETQVATPAFHAGEFPVNRTNYATVDNEPMETSIGRLGQVPDKDFEELRRQLALYDEEQAKVKAQLDRIHDPTLGDKLLGALNNSPIVAFSHTATVQTTAANPPPDTQVETTAARLRNSDLRASRESKYPDQGIGFNNNGFPVDKAKTPQHIWDRGSALDPPRLVEESVSWTIHALDEGDDDGDGRDDKDRKGKKPSRRHCTPWDDDSSSDESPPSSPPSSPPDSSLSEDSSSSDDEWIGAFAPRNEHLDRKSCRKL</sequence>
<dbReference type="OrthoDB" id="3130310at2759"/>
<name>A0A6A4I087_9AGAR</name>
<feature type="compositionally biased region" description="Basic and acidic residues" evidence="1">
    <location>
        <begin position="319"/>
        <end position="331"/>
    </location>
</feature>
<reference evidence="2" key="1">
    <citation type="journal article" date="2019" name="Environ. Microbiol.">
        <title>Fungal ecological strategies reflected in gene transcription - a case study of two litter decomposers.</title>
        <authorList>
            <person name="Barbi F."/>
            <person name="Kohler A."/>
            <person name="Barry K."/>
            <person name="Baskaran P."/>
            <person name="Daum C."/>
            <person name="Fauchery L."/>
            <person name="Ihrmark K."/>
            <person name="Kuo A."/>
            <person name="LaButti K."/>
            <person name="Lipzen A."/>
            <person name="Morin E."/>
            <person name="Grigoriev I.V."/>
            <person name="Henrissat B."/>
            <person name="Lindahl B."/>
            <person name="Martin F."/>
        </authorList>
    </citation>
    <scope>NUCLEOTIDE SEQUENCE</scope>
    <source>
        <strain evidence="2">JB14</strain>
    </source>
</reference>
<feature type="region of interest" description="Disordered" evidence="1">
    <location>
        <begin position="1"/>
        <end position="62"/>
    </location>
</feature>
<evidence type="ECO:0000256" key="1">
    <source>
        <dbReference type="SAM" id="MobiDB-lite"/>
    </source>
</evidence>
<feature type="compositionally biased region" description="Basic and acidic residues" evidence="1">
    <location>
        <begin position="447"/>
        <end position="459"/>
    </location>
</feature>
<feature type="compositionally biased region" description="Basic and acidic residues" evidence="1">
    <location>
        <begin position="1"/>
        <end position="22"/>
    </location>
</feature>
<evidence type="ECO:0000313" key="2">
    <source>
        <dbReference type="EMBL" id="KAE9402848.1"/>
    </source>
</evidence>
<feature type="compositionally biased region" description="Polar residues" evidence="1">
    <location>
        <begin position="28"/>
        <end position="62"/>
    </location>
</feature>
<protein>
    <submittedName>
        <fullName evidence="2">Uncharacterized protein</fullName>
    </submittedName>
</protein>
<accession>A0A6A4I087</accession>
<evidence type="ECO:0000313" key="3">
    <source>
        <dbReference type="Proteomes" id="UP000799118"/>
    </source>
</evidence>
<feature type="compositionally biased region" description="Basic and acidic residues" evidence="1">
    <location>
        <begin position="146"/>
        <end position="155"/>
    </location>
</feature>
<feature type="compositionally biased region" description="Basic and acidic residues" evidence="1">
    <location>
        <begin position="166"/>
        <end position="181"/>
    </location>
</feature>
<feature type="region of interest" description="Disordered" evidence="1">
    <location>
        <begin position="119"/>
        <end position="203"/>
    </location>
</feature>
<feature type="compositionally biased region" description="Polar residues" evidence="1">
    <location>
        <begin position="126"/>
        <end position="140"/>
    </location>
</feature>
<proteinExistence type="predicted"/>
<feature type="region of interest" description="Disordered" evidence="1">
    <location>
        <begin position="318"/>
        <end position="342"/>
    </location>
</feature>
<keyword evidence="3" id="KW-1185">Reference proteome</keyword>